<dbReference type="InterPro" id="IPR028098">
    <property type="entry name" value="Glyco_trans_4-like_N"/>
</dbReference>
<dbReference type="Pfam" id="PF00534">
    <property type="entry name" value="Glycos_transf_1"/>
    <property type="match status" value="1"/>
</dbReference>
<dbReference type="Gene3D" id="3.40.50.2000">
    <property type="entry name" value="Glycogen Phosphorylase B"/>
    <property type="match status" value="2"/>
</dbReference>
<dbReference type="Proteomes" id="UP000064183">
    <property type="component" value="Chromosome"/>
</dbReference>
<reference evidence="6 7" key="1">
    <citation type="journal article" date="2012" name="J. Bacteriol.">
        <title>Draft genome sequence of Streptomyces globisporus C-1027, which produces an antitumor antibiotic consisting of a nine-membered enediyne with a chromoprotein.</title>
        <authorList>
            <person name="Wang L."/>
            <person name="Wang S."/>
            <person name="He Q."/>
            <person name="Yu T."/>
            <person name="Li Q."/>
            <person name="Hong B."/>
        </authorList>
    </citation>
    <scope>NUCLEOTIDE SEQUENCE [LARGE SCALE GENOMIC DNA]</scope>
    <source>
        <strain evidence="6 7">C-1027</strain>
    </source>
</reference>
<proteinExistence type="predicted"/>
<feature type="domain" description="Glycosyltransferase subfamily 4-like N-terminal" evidence="5">
    <location>
        <begin position="12"/>
        <end position="171"/>
    </location>
</feature>
<dbReference type="GO" id="GO:0016757">
    <property type="term" value="F:glycosyltransferase activity"/>
    <property type="evidence" value="ECO:0007669"/>
    <property type="project" value="UniProtKB-KW"/>
</dbReference>
<evidence type="ECO:0000256" key="1">
    <source>
        <dbReference type="ARBA" id="ARBA00021292"/>
    </source>
</evidence>
<dbReference type="GeneID" id="27787105"/>
<dbReference type="SUPFAM" id="SSF53756">
    <property type="entry name" value="UDP-Glycosyltransferase/glycogen phosphorylase"/>
    <property type="match status" value="1"/>
</dbReference>
<dbReference type="PANTHER" id="PTHR12526:SF635">
    <property type="entry name" value="GLYCOSYL TRANSFERASE GROUP 1"/>
    <property type="match status" value="1"/>
</dbReference>
<evidence type="ECO:0000259" key="4">
    <source>
        <dbReference type="Pfam" id="PF00534"/>
    </source>
</evidence>
<dbReference type="InterPro" id="IPR001296">
    <property type="entry name" value="Glyco_trans_1"/>
</dbReference>
<protein>
    <recommendedName>
        <fullName evidence="1">D-inositol 3-phosphate glycosyltransferase</fullName>
    </recommendedName>
</protein>
<keyword evidence="2" id="KW-0328">Glycosyltransferase</keyword>
<evidence type="ECO:0000313" key="6">
    <source>
        <dbReference type="EMBL" id="ALU97602.1"/>
    </source>
</evidence>
<gene>
    <name evidence="6" type="ORF">WQO_32225</name>
</gene>
<dbReference type="AlphaFoldDB" id="A0A0U3M466"/>
<dbReference type="STRING" id="1172567.WQO_32225"/>
<feature type="domain" description="Glycosyl transferase family 1" evidence="4">
    <location>
        <begin position="180"/>
        <end position="334"/>
    </location>
</feature>
<dbReference type="RefSeq" id="WP_010059091.1">
    <property type="nucleotide sequence ID" value="NZ_CP013738.1"/>
</dbReference>
<evidence type="ECO:0000313" key="7">
    <source>
        <dbReference type="Proteomes" id="UP000064183"/>
    </source>
</evidence>
<dbReference type="PANTHER" id="PTHR12526">
    <property type="entry name" value="GLYCOSYLTRANSFERASE"/>
    <property type="match status" value="1"/>
</dbReference>
<evidence type="ECO:0000256" key="3">
    <source>
        <dbReference type="ARBA" id="ARBA00022679"/>
    </source>
</evidence>
<name>A0A0U3M466_STRGL</name>
<keyword evidence="3 6" id="KW-0808">Transferase</keyword>
<dbReference type="EMBL" id="CP013738">
    <property type="protein sequence ID" value="ALU97602.1"/>
    <property type="molecule type" value="Genomic_DNA"/>
</dbReference>
<dbReference type="Pfam" id="PF13439">
    <property type="entry name" value="Glyco_transf_4"/>
    <property type="match status" value="1"/>
</dbReference>
<evidence type="ECO:0000256" key="2">
    <source>
        <dbReference type="ARBA" id="ARBA00022676"/>
    </source>
</evidence>
<dbReference type="KEGG" id="sgb:WQO_32225"/>
<sequence length="378" mass="40672">MRALHVITGLGVGGAERQLRLLLRHLPVECDVVTLTNPGAVAEELRADGIRVTHLGMRGNRDLSAVGRLARLIRDGRYDLVHTHLYRACVYGRIAARLAGTRATVATEHSLGRAEIEGRPLTRSIRALYLSTERLGAATVAVSSTVAGRLRDWGVPAERIRLVPNGIDADRFRFDARRRAEVRGALEIPEDAFVVGGVGRLVPGKRFDVLIRAVAALPEARLLLAGDGPEAGALRALALRLGAVDRIRFLGECDEDGEGPVPGVPALLSALDVFVSTSREESFGLAAVEALAAGLPVLHDACPAIDDLPAAHAPEAIRIAGSPEELTARLRQRIQAGPDRRPPPRAVGHYDIRRSSERLMDVYAYALDTAPPNRRALS</sequence>
<evidence type="ECO:0000259" key="5">
    <source>
        <dbReference type="Pfam" id="PF13439"/>
    </source>
</evidence>
<organism evidence="6 7">
    <name type="scientific">Streptomyces globisporus C-1027</name>
    <dbReference type="NCBI Taxonomy" id="1172567"/>
    <lineage>
        <taxon>Bacteria</taxon>
        <taxon>Bacillati</taxon>
        <taxon>Actinomycetota</taxon>
        <taxon>Actinomycetes</taxon>
        <taxon>Kitasatosporales</taxon>
        <taxon>Streptomycetaceae</taxon>
        <taxon>Streptomyces</taxon>
    </lineage>
</organism>
<accession>A0A0U3M466</accession>